<keyword evidence="2" id="KW-0547">Nucleotide-binding</keyword>
<keyword evidence="1 2" id="KW-0732">Signal</keyword>
<evidence type="ECO:0000256" key="1">
    <source>
        <dbReference type="ARBA" id="ARBA00022729"/>
    </source>
</evidence>
<evidence type="ECO:0000313" key="4">
    <source>
        <dbReference type="EMBL" id="PYF07382.1"/>
    </source>
</evidence>
<dbReference type="GO" id="GO:0016787">
    <property type="term" value="F:hydrolase activity"/>
    <property type="evidence" value="ECO:0007669"/>
    <property type="project" value="UniProtKB-KW"/>
</dbReference>
<feature type="chain" id="PRO_5016192878" evidence="2">
    <location>
        <begin position="34"/>
        <end position="733"/>
    </location>
</feature>
<dbReference type="Pfam" id="PF02872">
    <property type="entry name" value="5_nucleotid_C"/>
    <property type="match status" value="1"/>
</dbReference>
<organism evidence="4 5">
    <name type="scientific">Ureibacillus chungkukjangi</name>
    <dbReference type="NCBI Taxonomy" id="1202712"/>
    <lineage>
        <taxon>Bacteria</taxon>
        <taxon>Bacillati</taxon>
        <taxon>Bacillota</taxon>
        <taxon>Bacilli</taxon>
        <taxon>Bacillales</taxon>
        <taxon>Caryophanaceae</taxon>
        <taxon>Ureibacillus</taxon>
    </lineage>
</organism>
<comment type="similarity">
    <text evidence="2">Belongs to the 5'-nucleotidase family.</text>
</comment>
<dbReference type="AlphaFoldDB" id="A0A318TRB3"/>
<dbReference type="Pfam" id="PF00395">
    <property type="entry name" value="SLH"/>
    <property type="match status" value="3"/>
</dbReference>
<dbReference type="EMBL" id="QJTJ01000005">
    <property type="protein sequence ID" value="PYF07382.1"/>
    <property type="molecule type" value="Genomic_DNA"/>
</dbReference>
<accession>A0A318TRB3</accession>
<dbReference type="InterPro" id="IPR008334">
    <property type="entry name" value="5'-Nucleotdase_C"/>
</dbReference>
<dbReference type="InterPro" id="IPR029052">
    <property type="entry name" value="Metallo-depent_PP-like"/>
</dbReference>
<dbReference type="Proteomes" id="UP000247416">
    <property type="component" value="Unassembled WGS sequence"/>
</dbReference>
<dbReference type="Gene3D" id="3.60.21.10">
    <property type="match status" value="1"/>
</dbReference>
<sequence length="733" mass="78769">MKFSKSSKIFIASATTAALASSVVMVTPLQTQAAGPFTDVTSSDSHYESILKLADLGIINGYPDGTYKSRSHVTRGQVATILANILNLKTENPKDPGFTDVSKSHDHYAAIAALKEAKYINGYEDNTFKPNEKISRAHLAVMIASALKLVPKNSEALPFKDVTLYEEQIKALYDFGITVGTTDTTFDPGNNVTRGQAASFLYRALEVYDSTFNLSIMHSNDTHSAVEKAPKRATAVKEFRTKNPDALLLDAGDANTGTLYYNELKGQADIAFMNYMKYDAMTFGNHEFDAGSTPEGHQALVDFIKIADFPFVSSNVDFSADAKFTGLFSDLISSEPENGKIYNGIIKEINGEKVGIFGLTTAETADISSPGSIAFKNYIEEAEKAVKAFEDKGVDKIIALSHLGFDDNPAIDNDIILAQSVNGIDVIIGGHSHTELKAPYVVNANTTGVAKDTTLIVQAKNASDFLGTLDVTFNDKGVVVAYKGGLLDLGKYADDQGALELLKPYKEQVTKVGGAEIKATASEALVSPRITDEGNTEQLSVRKNETALGNLITDGMVTKAQQFTDKEVIMAVQNGGGIRASIDAGAITVEEVIKVLPFMNTLAIMDVTGTELKETFETSVGVYPNENGGFLHVSKGVKVQFDSSKPAGERVVSISYTDASGKEVLVEDAKTYTIATNAFTGKGGDGFKALEKAYGEGRMTDLGLSDWENFKEHLESIGTITPTVEGRIVDVAK</sequence>
<dbReference type="PRINTS" id="PR01607">
    <property type="entry name" value="APYRASEFAMLY"/>
</dbReference>
<dbReference type="PROSITE" id="PS51272">
    <property type="entry name" value="SLH"/>
    <property type="match status" value="3"/>
</dbReference>
<evidence type="ECO:0000313" key="5">
    <source>
        <dbReference type="Proteomes" id="UP000247416"/>
    </source>
</evidence>
<dbReference type="RefSeq" id="WP_181417976.1">
    <property type="nucleotide sequence ID" value="NZ_CP085009.1"/>
</dbReference>
<dbReference type="GO" id="GO:0000166">
    <property type="term" value="F:nucleotide binding"/>
    <property type="evidence" value="ECO:0007669"/>
    <property type="project" value="UniProtKB-KW"/>
</dbReference>
<gene>
    <name evidence="4" type="ORF">BJ095_105172</name>
</gene>
<evidence type="ECO:0000259" key="3">
    <source>
        <dbReference type="PROSITE" id="PS51272"/>
    </source>
</evidence>
<feature type="domain" description="SLH" evidence="3">
    <location>
        <begin position="33"/>
        <end position="96"/>
    </location>
</feature>
<feature type="domain" description="SLH" evidence="3">
    <location>
        <begin position="98"/>
        <end position="157"/>
    </location>
</feature>
<dbReference type="PANTHER" id="PTHR11575:SF24">
    <property type="entry name" value="5'-NUCLEOTIDASE"/>
    <property type="match status" value="1"/>
</dbReference>
<dbReference type="Pfam" id="PF00149">
    <property type="entry name" value="Metallophos"/>
    <property type="match status" value="1"/>
</dbReference>
<dbReference type="SUPFAM" id="SSF55816">
    <property type="entry name" value="5'-nucleotidase (syn. UDP-sugar hydrolase), C-terminal domain"/>
    <property type="match status" value="1"/>
</dbReference>
<dbReference type="Gene3D" id="3.90.780.10">
    <property type="entry name" value="5'-Nucleotidase, C-terminal domain"/>
    <property type="match status" value="1"/>
</dbReference>
<proteinExistence type="inferred from homology"/>
<dbReference type="InterPro" id="IPR004843">
    <property type="entry name" value="Calcineurin-like_PHP"/>
</dbReference>
<name>A0A318TRB3_9BACL</name>
<evidence type="ECO:0000256" key="2">
    <source>
        <dbReference type="RuleBase" id="RU362119"/>
    </source>
</evidence>
<dbReference type="InterPro" id="IPR006179">
    <property type="entry name" value="5_nucleotidase/apyrase"/>
</dbReference>
<dbReference type="InterPro" id="IPR001119">
    <property type="entry name" value="SLH_dom"/>
</dbReference>
<comment type="caution">
    <text evidence="4">The sequence shown here is derived from an EMBL/GenBank/DDBJ whole genome shotgun (WGS) entry which is preliminary data.</text>
</comment>
<keyword evidence="2" id="KW-0378">Hydrolase</keyword>
<protein>
    <submittedName>
        <fullName evidence="4">5'-nucleotidase/2',3'-cyclic-nucleotide 2'-phosphodiesterase/3'-nucleotidase/5'-nucleotidase</fullName>
    </submittedName>
</protein>
<dbReference type="PANTHER" id="PTHR11575">
    <property type="entry name" value="5'-NUCLEOTIDASE-RELATED"/>
    <property type="match status" value="1"/>
</dbReference>
<dbReference type="SUPFAM" id="SSF56300">
    <property type="entry name" value="Metallo-dependent phosphatases"/>
    <property type="match status" value="1"/>
</dbReference>
<dbReference type="GO" id="GO:0009166">
    <property type="term" value="P:nucleotide catabolic process"/>
    <property type="evidence" value="ECO:0007669"/>
    <property type="project" value="InterPro"/>
</dbReference>
<feature type="domain" description="SLH" evidence="3">
    <location>
        <begin position="165"/>
        <end position="215"/>
    </location>
</feature>
<dbReference type="InterPro" id="IPR036907">
    <property type="entry name" value="5'-Nucleotdase_C_sf"/>
</dbReference>
<keyword evidence="5" id="KW-1185">Reference proteome</keyword>
<reference evidence="4 5" key="1">
    <citation type="submission" date="2018-06" db="EMBL/GenBank/DDBJ databases">
        <title>Genomic Encyclopedia of Archaeal and Bacterial Type Strains, Phase II (KMG-II): from individual species to whole genera.</title>
        <authorList>
            <person name="Goeker M."/>
        </authorList>
    </citation>
    <scope>NUCLEOTIDE SEQUENCE [LARGE SCALE GENOMIC DNA]</scope>
    <source>
        <strain evidence="4 5">KACC 16626</strain>
    </source>
</reference>
<feature type="signal peptide" evidence="2">
    <location>
        <begin position="1"/>
        <end position="33"/>
    </location>
</feature>